<dbReference type="AlphaFoldDB" id="A0A3B0RPT7"/>
<sequence length="335" mass="35123">MTDTPHPNRRTLLAGASALAAAAAAPNATAQDAAAVPDFSGKSVLITGTSSGFGRLTSLHLARLGAKVIASMRNLDHGNRPEAKALMQIANDEKLDLSVVEIDVTNDDQVASGVAAAEGLAGGAIDVLVNNAGIGLGGPVEINDMEATRLIFETNLYGYLRMARAVLPNMRAHGAGQIFNVSSQLGRIIIPNIGLYCATKFGVEAMFEAMAYELAPFGVEITIIQPGGYPTKIWDNGARYVEDILARADGPRKDAYAAHIQMAEGLFNSGRNTDPMDVPRAIAEIIALPAGKRPLRRPVHPNTAATDAANTAMAQIEASVLGGGAYKSWHDAVTD</sequence>
<dbReference type="Gene3D" id="3.40.50.720">
    <property type="entry name" value="NAD(P)-binding Rossmann-like Domain"/>
    <property type="match status" value="1"/>
</dbReference>
<dbReference type="PRINTS" id="PR00081">
    <property type="entry name" value="GDHRDH"/>
</dbReference>
<dbReference type="EMBL" id="UOEH01000121">
    <property type="protein sequence ID" value="VAV93672.1"/>
    <property type="molecule type" value="Genomic_DNA"/>
</dbReference>
<dbReference type="SUPFAM" id="SSF51735">
    <property type="entry name" value="NAD(P)-binding Rossmann-fold domains"/>
    <property type="match status" value="1"/>
</dbReference>
<dbReference type="PANTHER" id="PTHR43976">
    <property type="entry name" value="SHORT CHAIN DEHYDROGENASE"/>
    <property type="match status" value="1"/>
</dbReference>
<dbReference type="InterPro" id="IPR020904">
    <property type="entry name" value="Sc_DH/Rdtase_CS"/>
</dbReference>
<accession>A0A3B0RPT7</accession>
<dbReference type="PROSITE" id="PS51318">
    <property type="entry name" value="TAT"/>
    <property type="match status" value="1"/>
</dbReference>
<dbReference type="Pfam" id="PF00106">
    <property type="entry name" value="adh_short"/>
    <property type="match status" value="1"/>
</dbReference>
<dbReference type="InterPro" id="IPR036291">
    <property type="entry name" value="NAD(P)-bd_dom_sf"/>
</dbReference>
<dbReference type="InterPro" id="IPR006311">
    <property type="entry name" value="TAT_signal"/>
</dbReference>
<dbReference type="CDD" id="cd05374">
    <property type="entry name" value="17beta-HSD-like_SDR_c"/>
    <property type="match status" value="1"/>
</dbReference>
<name>A0A3B0RPT7_9ZZZZ</name>
<reference evidence="1" key="1">
    <citation type="submission" date="2018-06" db="EMBL/GenBank/DDBJ databases">
        <authorList>
            <person name="Zhirakovskaya E."/>
        </authorList>
    </citation>
    <scope>NUCLEOTIDE SEQUENCE</scope>
</reference>
<dbReference type="PROSITE" id="PS00061">
    <property type="entry name" value="ADH_SHORT"/>
    <property type="match status" value="1"/>
</dbReference>
<dbReference type="InterPro" id="IPR051911">
    <property type="entry name" value="SDR_oxidoreductase"/>
</dbReference>
<gene>
    <name evidence="1" type="ORF">MNBD_ALPHA05-1647</name>
</gene>
<dbReference type="PANTHER" id="PTHR43976:SF9">
    <property type="entry name" value="OXIDOREDUCTASE"/>
    <property type="match status" value="1"/>
</dbReference>
<organism evidence="1">
    <name type="scientific">hydrothermal vent metagenome</name>
    <dbReference type="NCBI Taxonomy" id="652676"/>
    <lineage>
        <taxon>unclassified sequences</taxon>
        <taxon>metagenomes</taxon>
        <taxon>ecological metagenomes</taxon>
    </lineage>
</organism>
<dbReference type="InterPro" id="IPR002347">
    <property type="entry name" value="SDR_fam"/>
</dbReference>
<dbReference type="PRINTS" id="PR00080">
    <property type="entry name" value="SDRFAMILY"/>
</dbReference>
<proteinExistence type="predicted"/>
<protein>
    <submittedName>
        <fullName evidence="1">Short-chain dehydrogenase/reductase SDR</fullName>
    </submittedName>
</protein>
<evidence type="ECO:0000313" key="1">
    <source>
        <dbReference type="EMBL" id="VAV93672.1"/>
    </source>
</evidence>